<dbReference type="AlphaFoldDB" id="A0A163LCF4"/>
<keyword evidence="3 6" id="KW-0067">ATP-binding</keyword>
<dbReference type="STRING" id="5454.A0A163LCF4"/>
<evidence type="ECO:0000256" key="5">
    <source>
        <dbReference type="PROSITE-ProRule" id="PRU01251"/>
    </source>
</evidence>
<dbReference type="GO" id="GO:0016887">
    <property type="term" value="F:ATP hydrolysis activity"/>
    <property type="evidence" value="ECO:0007669"/>
    <property type="project" value="InterPro"/>
</dbReference>
<evidence type="ECO:0000256" key="6">
    <source>
        <dbReference type="RuleBase" id="RU004432"/>
    </source>
</evidence>
<dbReference type="InterPro" id="IPR018368">
    <property type="entry name" value="ClpA/B_CS1"/>
</dbReference>
<evidence type="ECO:0000256" key="3">
    <source>
        <dbReference type="ARBA" id="ARBA00022840"/>
    </source>
</evidence>
<dbReference type="SUPFAM" id="SSF52540">
    <property type="entry name" value="P-loop containing nucleoside triphosphate hydrolases"/>
    <property type="match status" value="2"/>
</dbReference>
<dbReference type="InterPro" id="IPR001943">
    <property type="entry name" value="UVR_dom"/>
</dbReference>
<feature type="coiled-coil region" evidence="7">
    <location>
        <begin position="572"/>
        <end position="599"/>
    </location>
</feature>
<name>A0A163LCF4_DIDRA</name>
<evidence type="ECO:0000313" key="10">
    <source>
        <dbReference type="EMBL" id="KZM27666.1"/>
    </source>
</evidence>
<dbReference type="Proteomes" id="UP000076837">
    <property type="component" value="Unassembled WGS sequence"/>
</dbReference>
<sequence>MPAGAADANWSGDYSLKRFAATKTGTSLAASQWEPDFSDTYTFETDCSSGVCIATVVGGPAPANPTLPQPARYTWDGTSWVHPYDWEWDCYQGEGVPKVWAAAHSEAYYTPQPDGSLQGSWRTDIKSGPCAGSVIMRVEAYPVGRSTGSFVTLNFLQGGFGMPAFFGPEGPGRIDISRLMSRATQQLMADAARVAAARGDSDLDALHVLRVMAEQDPVRTLMQRAGADPKSVVDAVDLRLPQGREQGAYSAPALSSAVKTALLEAHQLARALGSTYIDPEHLFIALAGDPDHVPGRLLASAGITPEKLQAAVQNPAAGPVEDESTTPTLDKYGVDLTDRARNGGVDPVIGRADEIEQTIEILSRRTKNNPVLVGEAGVGKTAIVEGLAQRIVDGDVPESLVGKKIVQLELSSMVSGTRYRGDFEERLTKVIDEITAHKDELIVFIDEMHTIAGAGGGADGAMDAGNILKPKLARGELHIVGATTLDEYRKNIEKDPALERRFQPVQVGEPSIEDAIAILSGLRSRYEDHHKVHYTDEAITAAVELSARYIGDRFLPDKAIDLIDQAGARLRLKTATVDTAALQQRLEQLESDKEKAVADELYEKASTLRDEINGVAKRLEKAGSSVPSEETPDVTAEQIAEVVARATGIPASQMTQAEKDRLRRLEEELHGRVIGQDDAVRAIARAVRRSRTGMSDPDRPVGSFLFLGPTGVGKTELAKALAATLFGDENKMLRFDMSEFGERHTVSRLVGAPPGYVGYGEAGQLTEQVRRNPYSVILLDEIEKAHPDVFNTLLQVLDDGRLTDGQGRTVDFKNTVVIMTSNLGSDIISSKSGGLGFTTGDAESAEKPLRDRVMARLRESMRPEFLNRIDEIVIFRKLDTEQLHRITDLLLDDSRKRLQSKGIEIEFTADAVDWIAEHGHQPEFGARPLRRSIQRVVDDKIADMLLDDLLEEGGSITVAVDEGELVFS</sequence>
<dbReference type="GO" id="GO:0005737">
    <property type="term" value="C:cytoplasm"/>
    <property type="evidence" value="ECO:0007669"/>
    <property type="project" value="TreeGrafter"/>
</dbReference>
<dbReference type="Pfam" id="PF10431">
    <property type="entry name" value="ClpB_D2-small"/>
    <property type="match status" value="1"/>
</dbReference>
<dbReference type="SMART" id="SM01086">
    <property type="entry name" value="ClpB_D2-small"/>
    <property type="match status" value="1"/>
</dbReference>
<dbReference type="InterPro" id="IPR036628">
    <property type="entry name" value="Clp_N_dom_sf"/>
</dbReference>
<gene>
    <name evidence="10" type="ORF">ST47_g1262</name>
</gene>
<comment type="similarity">
    <text evidence="6">Belongs to the ClpA/ClpB family.</text>
</comment>
<keyword evidence="4 6" id="KW-0143">Chaperone</keyword>
<dbReference type="InterPro" id="IPR028299">
    <property type="entry name" value="ClpA/B_CS2"/>
</dbReference>
<keyword evidence="11" id="KW-1185">Reference proteome</keyword>
<dbReference type="FunFam" id="3.40.50.300:FF:000025">
    <property type="entry name" value="ATP-dependent Clp protease subunit"/>
    <property type="match status" value="1"/>
</dbReference>
<organism evidence="10 11">
    <name type="scientific">Didymella rabiei</name>
    <name type="common">Chickpea ascochyta blight fungus</name>
    <name type="synonym">Mycosphaerella rabiei</name>
    <dbReference type="NCBI Taxonomy" id="5454"/>
    <lineage>
        <taxon>Eukaryota</taxon>
        <taxon>Fungi</taxon>
        <taxon>Dikarya</taxon>
        <taxon>Ascomycota</taxon>
        <taxon>Pezizomycotina</taxon>
        <taxon>Dothideomycetes</taxon>
        <taxon>Pleosporomycetidae</taxon>
        <taxon>Pleosporales</taxon>
        <taxon>Pleosporineae</taxon>
        <taxon>Didymellaceae</taxon>
        <taxon>Ascochyta</taxon>
    </lineage>
</organism>
<evidence type="ECO:0000259" key="9">
    <source>
        <dbReference type="PROSITE" id="PS51903"/>
    </source>
</evidence>
<evidence type="ECO:0000259" key="8">
    <source>
        <dbReference type="PROSITE" id="PS50151"/>
    </source>
</evidence>
<protein>
    <recommendedName>
        <fullName evidence="12">ATP binding</fullName>
    </recommendedName>
</protein>
<dbReference type="InterPro" id="IPR041546">
    <property type="entry name" value="ClpA/ClpB_AAA_lid"/>
</dbReference>
<keyword evidence="2 6" id="KW-0547">Nucleotide-binding</keyword>
<reference evidence="10 11" key="1">
    <citation type="journal article" date="2016" name="Sci. Rep.">
        <title>Draft genome sequencing and secretome analysis of fungal phytopathogen Ascochyta rabiei provides insight into the necrotrophic effector repertoire.</title>
        <authorList>
            <person name="Verma S."/>
            <person name="Gazara R.K."/>
            <person name="Nizam S."/>
            <person name="Parween S."/>
            <person name="Chattopadhyay D."/>
            <person name="Verma P.K."/>
        </authorList>
    </citation>
    <scope>NUCLEOTIDE SEQUENCE [LARGE SCALE GENOMIC DNA]</scope>
    <source>
        <strain evidence="10 11">ArDII</strain>
    </source>
</reference>
<dbReference type="Gene3D" id="4.10.860.10">
    <property type="entry name" value="UVR domain"/>
    <property type="match status" value="1"/>
</dbReference>
<keyword evidence="1 5" id="KW-0677">Repeat</keyword>
<evidence type="ECO:0000256" key="2">
    <source>
        <dbReference type="ARBA" id="ARBA00022741"/>
    </source>
</evidence>
<dbReference type="SUPFAM" id="SSF81923">
    <property type="entry name" value="Double Clp-N motif"/>
    <property type="match status" value="1"/>
</dbReference>
<dbReference type="EMBL" id="JYNV01000060">
    <property type="protein sequence ID" value="KZM27666.1"/>
    <property type="molecule type" value="Genomic_DNA"/>
</dbReference>
<evidence type="ECO:0008006" key="12">
    <source>
        <dbReference type="Google" id="ProtNLM"/>
    </source>
</evidence>
<dbReference type="GO" id="GO:0005524">
    <property type="term" value="F:ATP binding"/>
    <property type="evidence" value="ECO:0007669"/>
    <property type="project" value="UniProtKB-KW"/>
</dbReference>
<comment type="caution">
    <text evidence="10">The sequence shown here is derived from an EMBL/GenBank/DDBJ whole genome shotgun (WGS) entry which is preliminary data.</text>
</comment>
<dbReference type="InterPro" id="IPR001270">
    <property type="entry name" value="ClpA/B"/>
</dbReference>
<evidence type="ECO:0000313" key="11">
    <source>
        <dbReference type="Proteomes" id="UP000076837"/>
    </source>
</evidence>
<dbReference type="CDD" id="cd00009">
    <property type="entry name" value="AAA"/>
    <property type="match status" value="1"/>
</dbReference>
<dbReference type="Gene3D" id="1.10.8.60">
    <property type="match status" value="2"/>
</dbReference>
<feature type="domain" description="Clp R" evidence="9">
    <location>
        <begin position="176"/>
        <end position="318"/>
    </location>
</feature>
<dbReference type="PANTHER" id="PTHR11638:SF18">
    <property type="entry name" value="HEAT SHOCK PROTEIN 104"/>
    <property type="match status" value="1"/>
</dbReference>
<keyword evidence="7" id="KW-0175">Coiled coil</keyword>
<dbReference type="Pfam" id="PF00004">
    <property type="entry name" value="AAA"/>
    <property type="match status" value="1"/>
</dbReference>
<dbReference type="InterPro" id="IPR003959">
    <property type="entry name" value="ATPase_AAA_core"/>
</dbReference>
<dbReference type="InterPro" id="IPR004176">
    <property type="entry name" value="Clp_R_N"/>
</dbReference>
<dbReference type="GO" id="GO:0043335">
    <property type="term" value="P:protein unfolding"/>
    <property type="evidence" value="ECO:0007669"/>
    <property type="project" value="UniProtKB-ARBA"/>
</dbReference>
<feature type="domain" description="UVR" evidence="8">
    <location>
        <begin position="583"/>
        <end position="618"/>
    </location>
</feature>
<evidence type="ECO:0000256" key="1">
    <source>
        <dbReference type="ARBA" id="ARBA00022737"/>
    </source>
</evidence>
<dbReference type="PROSITE" id="PS51903">
    <property type="entry name" value="CLP_R"/>
    <property type="match status" value="1"/>
</dbReference>
<dbReference type="CDD" id="cd19499">
    <property type="entry name" value="RecA-like_ClpB_Hsp104-like"/>
    <property type="match status" value="1"/>
</dbReference>
<proteinExistence type="inferred from homology"/>
<dbReference type="InterPro" id="IPR027417">
    <property type="entry name" value="P-loop_NTPase"/>
</dbReference>
<dbReference type="InterPro" id="IPR019489">
    <property type="entry name" value="Clp_ATPase_C"/>
</dbReference>
<dbReference type="Pfam" id="PF17871">
    <property type="entry name" value="AAA_lid_9"/>
    <property type="match status" value="1"/>
</dbReference>
<dbReference type="InterPro" id="IPR003593">
    <property type="entry name" value="AAA+_ATPase"/>
</dbReference>
<dbReference type="PANTHER" id="PTHR11638">
    <property type="entry name" value="ATP-DEPENDENT CLP PROTEASE"/>
    <property type="match status" value="1"/>
</dbReference>
<dbReference type="FunFam" id="3.40.50.300:FF:000010">
    <property type="entry name" value="Chaperone clpB 1, putative"/>
    <property type="match status" value="1"/>
</dbReference>
<dbReference type="Gene3D" id="1.10.1780.10">
    <property type="entry name" value="Clp, N-terminal domain"/>
    <property type="match status" value="1"/>
</dbReference>
<dbReference type="Pfam" id="PF07724">
    <property type="entry name" value="AAA_2"/>
    <property type="match status" value="1"/>
</dbReference>
<evidence type="ECO:0000256" key="4">
    <source>
        <dbReference type="ARBA" id="ARBA00023186"/>
    </source>
</evidence>
<evidence type="ECO:0000256" key="7">
    <source>
        <dbReference type="SAM" id="Coils"/>
    </source>
</evidence>
<dbReference type="GO" id="GO:0006457">
    <property type="term" value="P:protein folding"/>
    <property type="evidence" value="ECO:0007669"/>
    <property type="project" value="UniProtKB-ARBA"/>
</dbReference>
<dbReference type="InterPro" id="IPR050130">
    <property type="entry name" value="ClpA_ClpB"/>
</dbReference>
<dbReference type="SMART" id="SM00382">
    <property type="entry name" value="AAA"/>
    <property type="match status" value="2"/>
</dbReference>
<dbReference type="PRINTS" id="PR00300">
    <property type="entry name" value="CLPPROTEASEA"/>
</dbReference>
<accession>A0A163LCF4</accession>
<dbReference type="Gene3D" id="3.40.50.300">
    <property type="entry name" value="P-loop containing nucleotide triphosphate hydrolases"/>
    <property type="match status" value="2"/>
</dbReference>
<dbReference type="PROSITE" id="PS00870">
    <property type="entry name" value="CLPAB_1"/>
    <property type="match status" value="1"/>
</dbReference>
<dbReference type="PROSITE" id="PS00871">
    <property type="entry name" value="CLPAB_2"/>
    <property type="match status" value="1"/>
</dbReference>
<dbReference type="GO" id="GO:0034605">
    <property type="term" value="P:cellular response to heat"/>
    <property type="evidence" value="ECO:0007669"/>
    <property type="project" value="TreeGrafter"/>
</dbReference>
<dbReference type="Pfam" id="PF02861">
    <property type="entry name" value="Clp_N"/>
    <property type="match status" value="1"/>
</dbReference>
<dbReference type="PROSITE" id="PS50151">
    <property type="entry name" value="UVR"/>
    <property type="match status" value="1"/>
</dbReference>